<comment type="caution">
    <text evidence="1">The sequence shown here is derived from an EMBL/GenBank/DDBJ whole genome shotgun (WGS) entry which is preliminary data.</text>
</comment>
<evidence type="ECO:0000313" key="1">
    <source>
        <dbReference type="EMBL" id="MDP9868287.1"/>
    </source>
</evidence>
<evidence type="ECO:0000313" key="2">
    <source>
        <dbReference type="Proteomes" id="UP001230426"/>
    </source>
</evidence>
<name>A0ABT9RG82_9ACTN</name>
<gene>
    <name evidence="1" type="ORF">J2S55_007553</name>
</gene>
<sequence length="77" mass="8304">MRLRYCGTCLRMLDAELGAGNQTPAIRAERARFGARFDDWFTGAEADATPTPIPLRSLVAVQLGAALLAAESAKRKP</sequence>
<dbReference type="RefSeq" id="WP_306870979.1">
    <property type="nucleotide sequence ID" value="NZ_JAUSRB010000002.1"/>
</dbReference>
<keyword evidence="2" id="KW-1185">Reference proteome</keyword>
<organism evidence="1 2">
    <name type="scientific">Streptosporangium brasiliense</name>
    <dbReference type="NCBI Taxonomy" id="47480"/>
    <lineage>
        <taxon>Bacteria</taxon>
        <taxon>Bacillati</taxon>
        <taxon>Actinomycetota</taxon>
        <taxon>Actinomycetes</taxon>
        <taxon>Streptosporangiales</taxon>
        <taxon>Streptosporangiaceae</taxon>
        <taxon>Streptosporangium</taxon>
    </lineage>
</organism>
<proteinExistence type="predicted"/>
<protein>
    <submittedName>
        <fullName evidence="1">Uncharacterized protein</fullName>
    </submittedName>
</protein>
<reference evidence="1 2" key="1">
    <citation type="submission" date="2023-07" db="EMBL/GenBank/DDBJ databases">
        <title>Sequencing the genomes of 1000 actinobacteria strains.</title>
        <authorList>
            <person name="Klenk H.-P."/>
        </authorList>
    </citation>
    <scope>NUCLEOTIDE SEQUENCE [LARGE SCALE GENOMIC DNA]</scope>
    <source>
        <strain evidence="1 2">DSM 44109</strain>
    </source>
</reference>
<accession>A0ABT9RG82</accession>
<dbReference type="Proteomes" id="UP001230426">
    <property type="component" value="Unassembled WGS sequence"/>
</dbReference>
<dbReference type="EMBL" id="JAUSRB010000002">
    <property type="protein sequence ID" value="MDP9868287.1"/>
    <property type="molecule type" value="Genomic_DNA"/>
</dbReference>